<keyword evidence="3" id="KW-1185">Reference proteome</keyword>
<evidence type="ECO:0000259" key="1">
    <source>
        <dbReference type="Pfam" id="PF12146"/>
    </source>
</evidence>
<dbReference type="Pfam" id="PF12146">
    <property type="entry name" value="Hydrolase_4"/>
    <property type="match status" value="1"/>
</dbReference>
<organism evidence="2 3">
    <name type="scientific">Pedococcus aerophilus</name>
    <dbReference type="NCBI Taxonomy" id="436356"/>
    <lineage>
        <taxon>Bacteria</taxon>
        <taxon>Bacillati</taxon>
        <taxon>Actinomycetota</taxon>
        <taxon>Actinomycetes</taxon>
        <taxon>Micrococcales</taxon>
        <taxon>Intrasporangiaceae</taxon>
        <taxon>Pedococcus</taxon>
    </lineage>
</organism>
<proteinExistence type="predicted"/>
<accession>A0ABN3US38</accession>
<dbReference type="Proteomes" id="UP001501326">
    <property type="component" value="Unassembled WGS sequence"/>
</dbReference>
<evidence type="ECO:0000313" key="2">
    <source>
        <dbReference type="EMBL" id="GAA2736052.1"/>
    </source>
</evidence>
<evidence type="ECO:0000313" key="3">
    <source>
        <dbReference type="Proteomes" id="UP001501326"/>
    </source>
</evidence>
<gene>
    <name evidence="2" type="ORF">GCM10009867_19820</name>
</gene>
<name>A0ABN3US38_9MICO</name>
<feature type="domain" description="Serine aminopeptidase S33" evidence="1">
    <location>
        <begin position="78"/>
        <end position="134"/>
    </location>
</feature>
<sequence length="226" mass="24907">MPAARLLWPTEVENPRAIVLVLHGGRSKGRGPVRPWQGAVLRMAPFAKAVGRAGEGEVAVAELRYAVRGWNGAEASPLADTRLALEQIAAKYPGVPIGLLGHSMGGRVALHLADDERIHAIVALAPWVEGPDQPRWHPDLHLLVLHGSLDRMTSAKASRAMATAMERLGADVTYERVENDTHAMLRRAGYWHERSADYLVQHLLVEPYDAGHQADVRVSRDERRSR</sequence>
<dbReference type="RefSeq" id="WP_344192669.1">
    <property type="nucleotide sequence ID" value="NZ_BAAARN010000001.1"/>
</dbReference>
<dbReference type="InterPro" id="IPR022742">
    <property type="entry name" value="Hydrolase_4"/>
</dbReference>
<dbReference type="InterPro" id="IPR029058">
    <property type="entry name" value="AB_hydrolase_fold"/>
</dbReference>
<reference evidence="3" key="1">
    <citation type="journal article" date="2019" name="Int. J. Syst. Evol. Microbiol.">
        <title>The Global Catalogue of Microorganisms (GCM) 10K type strain sequencing project: providing services to taxonomists for standard genome sequencing and annotation.</title>
        <authorList>
            <consortium name="The Broad Institute Genomics Platform"/>
            <consortium name="The Broad Institute Genome Sequencing Center for Infectious Disease"/>
            <person name="Wu L."/>
            <person name="Ma J."/>
        </authorList>
    </citation>
    <scope>NUCLEOTIDE SEQUENCE [LARGE SCALE GENOMIC DNA]</scope>
    <source>
        <strain evidence="3">JCM 16378</strain>
    </source>
</reference>
<protein>
    <recommendedName>
        <fullName evidence="1">Serine aminopeptidase S33 domain-containing protein</fullName>
    </recommendedName>
</protein>
<dbReference type="EMBL" id="BAAARN010000001">
    <property type="protein sequence ID" value="GAA2736052.1"/>
    <property type="molecule type" value="Genomic_DNA"/>
</dbReference>
<comment type="caution">
    <text evidence="2">The sequence shown here is derived from an EMBL/GenBank/DDBJ whole genome shotgun (WGS) entry which is preliminary data.</text>
</comment>
<dbReference type="Gene3D" id="3.40.50.1820">
    <property type="entry name" value="alpha/beta hydrolase"/>
    <property type="match status" value="1"/>
</dbReference>
<dbReference type="SUPFAM" id="SSF53474">
    <property type="entry name" value="alpha/beta-Hydrolases"/>
    <property type="match status" value="1"/>
</dbReference>